<comment type="caution">
    <text evidence="5">The sequence shown here is derived from an EMBL/GenBank/DDBJ whole genome shotgun (WGS) entry which is preliminary data.</text>
</comment>
<dbReference type="NCBIfam" id="NF007380">
    <property type="entry name" value="PRK09894.1"/>
    <property type="match status" value="1"/>
</dbReference>
<comment type="catalytic activity">
    <reaction evidence="3">
        <text>2 GTP = 3',3'-c-di-GMP + 2 diphosphate</text>
        <dbReference type="Rhea" id="RHEA:24898"/>
        <dbReference type="ChEBI" id="CHEBI:33019"/>
        <dbReference type="ChEBI" id="CHEBI:37565"/>
        <dbReference type="ChEBI" id="CHEBI:58805"/>
        <dbReference type="EC" id="2.7.7.65"/>
    </reaction>
</comment>
<evidence type="ECO:0000313" key="6">
    <source>
        <dbReference type="Proteomes" id="UP001277183"/>
    </source>
</evidence>
<dbReference type="PROSITE" id="PS50887">
    <property type="entry name" value="GGDEF"/>
    <property type="match status" value="1"/>
</dbReference>
<keyword evidence="5" id="KW-0548">Nucleotidyltransferase</keyword>
<dbReference type="InterPro" id="IPR050469">
    <property type="entry name" value="Diguanylate_Cyclase"/>
</dbReference>
<dbReference type="GO" id="GO:1902201">
    <property type="term" value="P:negative regulation of bacterial-type flagellum-dependent cell motility"/>
    <property type="evidence" value="ECO:0007669"/>
    <property type="project" value="TreeGrafter"/>
</dbReference>
<dbReference type="CDD" id="cd01949">
    <property type="entry name" value="GGDEF"/>
    <property type="match status" value="1"/>
</dbReference>
<dbReference type="GO" id="GO:0052621">
    <property type="term" value="F:diguanylate cyclase activity"/>
    <property type="evidence" value="ECO:0007669"/>
    <property type="project" value="UniProtKB-EC"/>
</dbReference>
<gene>
    <name evidence="5" type="ORF">SJS77_23450</name>
</gene>
<dbReference type="NCBIfam" id="TIGR00254">
    <property type="entry name" value="GGDEF"/>
    <property type="match status" value="1"/>
</dbReference>
<organism evidence="5 6">
    <name type="scientific">Aeromonas caviae</name>
    <name type="common">Aeromonas punctata</name>
    <dbReference type="NCBI Taxonomy" id="648"/>
    <lineage>
        <taxon>Bacteria</taxon>
        <taxon>Pseudomonadati</taxon>
        <taxon>Pseudomonadota</taxon>
        <taxon>Gammaproteobacteria</taxon>
        <taxon>Aeromonadales</taxon>
        <taxon>Aeromonadaceae</taxon>
        <taxon>Aeromonas</taxon>
    </lineage>
</organism>
<dbReference type="GO" id="GO:0043709">
    <property type="term" value="P:cell adhesion involved in single-species biofilm formation"/>
    <property type="evidence" value="ECO:0007669"/>
    <property type="project" value="TreeGrafter"/>
</dbReference>
<dbReference type="SUPFAM" id="SSF55073">
    <property type="entry name" value="Nucleotide cyclase"/>
    <property type="match status" value="1"/>
</dbReference>
<dbReference type="Pfam" id="PF00990">
    <property type="entry name" value="GGDEF"/>
    <property type="match status" value="1"/>
</dbReference>
<feature type="domain" description="GGDEF" evidence="4">
    <location>
        <begin position="196"/>
        <end position="328"/>
    </location>
</feature>
<dbReference type="RefSeq" id="WP_286501288.1">
    <property type="nucleotide sequence ID" value="NZ_JAWZVU010000257.1"/>
</dbReference>
<dbReference type="Gene3D" id="1.20.120.30">
    <property type="entry name" value="Aspartate receptor, ligand-binding domain"/>
    <property type="match status" value="1"/>
</dbReference>
<evidence type="ECO:0000256" key="1">
    <source>
        <dbReference type="ARBA" id="ARBA00001946"/>
    </source>
</evidence>
<reference evidence="5" key="1">
    <citation type="submission" date="2023-11" db="EMBL/GenBank/DDBJ databases">
        <title>WGS of Aeromonas in Northern Israel.</title>
        <authorList>
            <person name="Hershko Y."/>
        </authorList>
    </citation>
    <scope>NUCLEOTIDE SEQUENCE</scope>
    <source>
        <strain evidence="5">77416</strain>
    </source>
</reference>
<dbReference type="EC" id="2.7.7.65" evidence="2"/>
<dbReference type="InterPro" id="IPR000160">
    <property type="entry name" value="GGDEF_dom"/>
</dbReference>
<proteinExistence type="predicted"/>
<dbReference type="SMART" id="SM00267">
    <property type="entry name" value="GGDEF"/>
    <property type="match status" value="1"/>
</dbReference>
<accession>A0AAW9F221</accession>
<evidence type="ECO:0000313" key="5">
    <source>
        <dbReference type="EMBL" id="MDX7723340.1"/>
    </source>
</evidence>
<dbReference type="GO" id="GO:0005886">
    <property type="term" value="C:plasma membrane"/>
    <property type="evidence" value="ECO:0007669"/>
    <property type="project" value="TreeGrafter"/>
</dbReference>
<dbReference type="AlphaFoldDB" id="A0AAW9F221"/>
<dbReference type="PANTHER" id="PTHR45138:SF9">
    <property type="entry name" value="DIGUANYLATE CYCLASE DGCM-RELATED"/>
    <property type="match status" value="1"/>
</dbReference>
<dbReference type="Proteomes" id="UP001277183">
    <property type="component" value="Unassembled WGS sequence"/>
</dbReference>
<evidence type="ECO:0000259" key="4">
    <source>
        <dbReference type="PROSITE" id="PS50887"/>
    </source>
</evidence>
<dbReference type="InterPro" id="IPR029787">
    <property type="entry name" value="Nucleotide_cyclase"/>
</dbReference>
<sequence>MPGTKTGLFTVPPLAKYAYSLNVTQSSRPILPCGNEFMPINVTGIDHSLAALNSAIKEHYLWAGDLLCLNLFGGIAGCDIMDSDSHLQCHFSKWLMQHTHGDTLDLNMVMEIERHHQAMHDIARTLAQAVIARTATRELVSQYHERQQAFIDSIDSYKSYLFAYRNQHDALTGLPLRHLLYQEFPGFLARCQRNSNNLYVLIMDIDRFKSINDTWGHNAGDLVLQQVTQRLKSATRNTERLYRFGGEEFIILLETTTTLAAQSAAERIRCSLADQDFLISGQPVKVTVTGGLTQVQEHEGLYEIINRADEAMYYGKNNGRNCCVIKRVDKDSCQILPL</sequence>
<evidence type="ECO:0000256" key="2">
    <source>
        <dbReference type="ARBA" id="ARBA00012528"/>
    </source>
</evidence>
<protein>
    <recommendedName>
        <fullName evidence="2">diguanylate cyclase</fullName>
        <ecNumber evidence="2">2.7.7.65</ecNumber>
    </recommendedName>
</protein>
<dbReference type="PANTHER" id="PTHR45138">
    <property type="entry name" value="REGULATORY COMPONENTS OF SENSORY TRANSDUCTION SYSTEM"/>
    <property type="match status" value="1"/>
</dbReference>
<dbReference type="EMBL" id="JAWZVU010000257">
    <property type="protein sequence ID" value="MDX7723340.1"/>
    <property type="molecule type" value="Genomic_DNA"/>
</dbReference>
<comment type="cofactor">
    <cofactor evidence="1">
        <name>Mg(2+)</name>
        <dbReference type="ChEBI" id="CHEBI:18420"/>
    </cofactor>
</comment>
<keyword evidence="5" id="KW-0808">Transferase</keyword>
<dbReference type="FunFam" id="3.30.70.270:FF:000001">
    <property type="entry name" value="Diguanylate cyclase domain protein"/>
    <property type="match status" value="1"/>
</dbReference>
<dbReference type="Gene3D" id="3.30.70.270">
    <property type="match status" value="1"/>
</dbReference>
<dbReference type="InterPro" id="IPR043128">
    <property type="entry name" value="Rev_trsase/Diguanyl_cyclase"/>
</dbReference>
<evidence type="ECO:0000256" key="3">
    <source>
        <dbReference type="ARBA" id="ARBA00034247"/>
    </source>
</evidence>
<name>A0AAW9F221_AERCA</name>